<sequence>MSDMFTYQIQVRDTARSSTSTLYCLLLRVSWWFAVRTAISLPTFSPHHEVYSRLFAPFRLSAHTVIHFASTIFFAYVHTRITLLRLVCCGMARYGWFPQGARSYIRRATIVEIYRYRLC</sequence>
<dbReference type="AlphaFoldDB" id="A0A0C3IDS0"/>
<dbReference type="InParanoid" id="A0A0C3IDS0"/>
<feature type="transmembrane region" description="Helical" evidence="1">
    <location>
        <begin position="59"/>
        <end position="77"/>
    </location>
</feature>
<evidence type="ECO:0000313" key="2">
    <source>
        <dbReference type="EMBL" id="KIN95202.1"/>
    </source>
</evidence>
<feature type="transmembrane region" description="Helical" evidence="1">
    <location>
        <begin position="21"/>
        <end position="39"/>
    </location>
</feature>
<accession>A0A0C3IDS0</accession>
<organism evidence="2 3">
    <name type="scientific">Pisolithus tinctorius Marx 270</name>
    <dbReference type="NCBI Taxonomy" id="870435"/>
    <lineage>
        <taxon>Eukaryota</taxon>
        <taxon>Fungi</taxon>
        <taxon>Dikarya</taxon>
        <taxon>Basidiomycota</taxon>
        <taxon>Agaricomycotina</taxon>
        <taxon>Agaricomycetes</taxon>
        <taxon>Agaricomycetidae</taxon>
        <taxon>Boletales</taxon>
        <taxon>Sclerodermatineae</taxon>
        <taxon>Pisolithaceae</taxon>
        <taxon>Pisolithus</taxon>
    </lineage>
</organism>
<proteinExistence type="predicted"/>
<evidence type="ECO:0000313" key="3">
    <source>
        <dbReference type="Proteomes" id="UP000054217"/>
    </source>
</evidence>
<dbReference type="Proteomes" id="UP000054217">
    <property type="component" value="Unassembled WGS sequence"/>
</dbReference>
<keyword evidence="1" id="KW-1133">Transmembrane helix</keyword>
<reference evidence="2 3" key="1">
    <citation type="submission" date="2014-04" db="EMBL/GenBank/DDBJ databases">
        <authorList>
            <consortium name="DOE Joint Genome Institute"/>
            <person name="Kuo A."/>
            <person name="Kohler A."/>
            <person name="Costa M.D."/>
            <person name="Nagy L.G."/>
            <person name="Floudas D."/>
            <person name="Copeland A."/>
            <person name="Barry K.W."/>
            <person name="Cichocki N."/>
            <person name="Veneault-Fourrey C."/>
            <person name="LaButti K."/>
            <person name="Lindquist E.A."/>
            <person name="Lipzen A."/>
            <person name="Lundell T."/>
            <person name="Morin E."/>
            <person name="Murat C."/>
            <person name="Sun H."/>
            <person name="Tunlid A."/>
            <person name="Henrissat B."/>
            <person name="Grigoriev I.V."/>
            <person name="Hibbett D.S."/>
            <person name="Martin F."/>
            <person name="Nordberg H.P."/>
            <person name="Cantor M.N."/>
            <person name="Hua S.X."/>
        </authorList>
    </citation>
    <scope>NUCLEOTIDE SEQUENCE [LARGE SCALE GENOMIC DNA]</scope>
    <source>
        <strain evidence="2 3">Marx 270</strain>
    </source>
</reference>
<dbReference type="EMBL" id="KN832073">
    <property type="protein sequence ID" value="KIN95202.1"/>
    <property type="molecule type" value="Genomic_DNA"/>
</dbReference>
<keyword evidence="3" id="KW-1185">Reference proteome</keyword>
<protein>
    <submittedName>
        <fullName evidence="2">Uncharacterized protein</fullName>
    </submittedName>
</protein>
<evidence type="ECO:0000256" key="1">
    <source>
        <dbReference type="SAM" id="Phobius"/>
    </source>
</evidence>
<gene>
    <name evidence="2" type="ORF">M404DRAFT_329602</name>
</gene>
<keyword evidence="1" id="KW-0472">Membrane</keyword>
<keyword evidence="1" id="KW-0812">Transmembrane</keyword>
<reference evidence="3" key="2">
    <citation type="submission" date="2015-01" db="EMBL/GenBank/DDBJ databases">
        <title>Evolutionary Origins and Diversification of the Mycorrhizal Mutualists.</title>
        <authorList>
            <consortium name="DOE Joint Genome Institute"/>
            <consortium name="Mycorrhizal Genomics Consortium"/>
            <person name="Kohler A."/>
            <person name="Kuo A."/>
            <person name="Nagy L.G."/>
            <person name="Floudas D."/>
            <person name="Copeland A."/>
            <person name="Barry K.W."/>
            <person name="Cichocki N."/>
            <person name="Veneault-Fourrey C."/>
            <person name="LaButti K."/>
            <person name="Lindquist E.A."/>
            <person name="Lipzen A."/>
            <person name="Lundell T."/>
            <person name="Morin E."/>
            <person name="Murat C."/>
            <person name="Riley R."/>
            <person name="Ohm R."/>
            <person name="Sun H."/>
            <person name="Tunlid A."/>
            <person name="Henrissat B."/>
            <person name="Grigoriev I.V."/>
            <person name="Hibbett D.S."/>
            <person name="Martin F."/>
        </authorList>
    </citation>
    <scope>NUCLEOTIDE SEQUENCE [LARGE SCALE GENOMIC DNA]</scope>
    <source>
        <strain evidence="3">Marx 270</strain>
    </source>
</reference>
<dbReference type="HOGENOM" id="CLU_2062418_0_0_1"/>
<name>A0A0C3IDS0_PISTI</name>